<protein>
    <recommendedName>
        <fullName evidence="4">Methionine--tRNA ligase, cytoplasmic</fullName>
        <ecNumber evidence="3">6.1.1.10</ecNumber>
    </recommendedName>
    <alternativeName>
        <fullName evidence="11">Methionyl-tRNA synthetase</fullName>
    </alternativeName>
</protein>
<keyword evidence="7" id="KW-0547">Nucleotide-binding</keyword>
<dbReference type="GO" id="GO:0017101">
    <property type="term" value="C:aminoacyl-tRNA synthetase multienzyme complex"/>
    <property type="evidence" value="ECO:0007669"/>
    <property type="project" value="TreeGrafter"/>
</dbReference>
<dbReference type="PANTHER" id="PTHR45765">
    <property type="entry name" value="METHIONINE--TRNA LIGASE"/>
    <property type="match status" value="1"/>
</dbReference>
<dbReference type="PROSITE" id="PS00178">
    <property type="entry name" value="AA_TRNA_LIGASE_I"/>
    <property type="match status" value="1"/>
</dbReference>
<keyword evidence="6" id="KW-0436">Ligase</keyword>
<sequence>MEAIKEWGGSADAPLAHISALGIPQVTCLASPAGTPESQEASVTAEEIEAARENWLTGLQNLQEPLKEEKVVLPIKGRRNILITSALPYVNNVPHLGNIIGCVLSADIFARYCRLCDYNTLFICGTDEYGTATETKALEEGVTPREICDKYFAIHNEVYRWFDIGFDYFGRTSTPEQTEIAQKMFLKLVDNGFISKQSVEQLFCEKCERFLADRFVEGTCPHPGCGYPDARGDQCDACGKLINAVELLAPRCKLCAHAPCARPSEQMFLELGQLEPSLRTWIARAESGWSAPARAVTRSWLRDALRARAVTRDLKWGVPVPLPTCKDKVSDVTLVRAQSYRSAPARAVTRSWLRDALRARAVTRDLKWGVPVPLPTCKDKVSDVTLVRAQSYRSAPARAVTRSWLRDALRARAVTRDLKWGVPVPLPTCKDKVSDVTLVRAQSYRSAPARAVTRSWLRDALRARAVTRDLKWGVPVPLPTCKDKVSDVTLVRAQSYRSAPARAVTRSWLRDALRARAVTRDLKWGVPVPLPTCKDKVSDVTLVRAQSYRSAPARAVTRSWLRDALRARAVTRDLKWGVPVPLPTCKDKVSDVTLVRAQSYRSAPARAVTRSWLRDALRARAVTRDLKWGVPVPLPTCKDKVSDVTLVRAQSYRSAPARAVTRSWLRDALRARAVTRDLKWGVPVPLPTCKDKVSDVTLVRAQSYRSAPARAVTRSWLRDALRARAVTRDLKWGVPVPLPTCKDKVSDVTLVRAQSYRSAPARAVTRSWLRDALRARAVTRDLKWGVPVPLPTCKDKVSDVTLVRAQSYRSAPARAVTRSWLRDALRARAVTRDLKWGVPVPLPTCKDKVSDVTLVRAQSYRSAPARAVTRSWLRDALRARAVTRDLKWGVPVPLPTCKDKVSDVTLVRAQSYRSAPARAVTRSWLRDALRARAVTRDLKWGVPVPLPTCKDKVSDVTLVRAQSYRSAPARAVTRSWLRDVLRARAVTRDLKWGVPVPLPTCKDKVSDVTLVRAQSYRSAPARAVTRSWLRDALRARAVTRDLKWGVPVPLPTCKDKVSDVTLVRAQSYRSAPARAVTRSWLRDALRARAVTRDLKGGVPVPLPTCKDKVFYVWFDAPIGYLSITQSATKNYEKWWKRDEEYDVRLYQFMAKDNVPFHVIMFPATVIGVNDGHLLVDHVFATEYLNYEEGKFSKSRGVGVFGTDAQETGIPADVWRFYLASIRPETSDSSFSWLELGTRNNSELLNNLGNFCHRSLSFCANSFKGVVPDTRYCVTDYELIALVNRELVGYVQQMEKGRLREGLRHVLSVSRLGNQLMQSRQPWVLLKGSEEDKERGATAVGLCCQLVALLAALLAPFIPRAAARLRDQLRLSVSQLKINPKNPSLIQYLPHGHVIGKPEPLFSKIEPEMLEKLKAKYAGTQSDRAKQNNEAKTGSTSVTDLEAAVAAQGDKVRQLKSKTKDKSVWQPEVDKLLALKKQLTAAHAHDQQSAQNAQNAQGAQGVQGANSGVDVASLEKAVAEQGEKVRKLKASTKDKSVWQPEVNVLLSLKAQLAAARASGDRESDLEKAIAEQADKVRKLKASTKDKSVWQPEVDILLDLKKRLAAAKIENK</sequence>
<dbReference type="Gene3D" id="1.10.730.10">
    <property type="entry name" value="Isoleucyl-tRNA Synthetase, Domain 1"/>
    <property type="match status" value="1"/>
</dbReference>
<evidence type="ECO:0000256" key="11">
    <source>
        <dbReference type="ARBA" id="ARBA00030904"/>
    </source>
</evidence>
<keyword evidence="9" id="KW-0648">Protein biosynthesis</keyword>
<evidence type="ECO:0000256" key="3">
    <source>
        <dbReference type="ARBA" id="ARBA00012838"/>
    </source>
</evidence>
<dbReference type="SUPFAM" id="SSF52374">
    <property type="entry name" value="Nucleotidylyl transferase"/>
    <property type="match status" value="2"/>
</dbReference>
<organism evidence="15 16">
    <name type="scientific">Euphydryas editha</name>
    <name type="common">Edith's checkerspot</name>
    <dbReference type="NCBI Taxonomy" id="104508"/>
    <lineage>
        <taxon>Eukaryota</taxon>
        <taxon>Metazoa</taxon>
        <taxon>Ecdysozoa</taxon>
        <taxon>Arthropoda</taxon>
        <taxon>Hexapoda</taxon>
        <taxon>Insecta</taxon>
        <taxon>Pterygota</taxon>
        <taxon>Neoptera</taxon>
        <taxon>Endopterygota</taxon>
        <taxon>Lepidoptera</taxon>
        <taxon>Glossata</taxon>
        <taxon>Ditrysia</taxon>
        <taxon>Papilionoidea</taxon>
        <taxon>Nymphalidae</taxon>
        <taxon>Nymphalinae</taxon>
        <taxon>Euphydryas</taxon>
    </lineage>
</organism>
<dbReference type="FunFam" id="1.10.287.10:FF:000014">
    <property type="entry name" value="Methionyl-tRNA synthetase"/>
    <property type="match status" value="3"/>
</dbReference>
<name>A0AAU9TA14_EUPED</name>
<dbReference type="SUPFAM" id="SSF57770">
    <property type="entry name" value="Methionyl-tRNA synthetase (MetRS), Zn-domain"/>
    <property type="match status" value="1"/>
</dbReference>
<dbReference type="GO" id="GO:0006431">
    <property type="term" value="P:methionyl-tRNA aminoacylation"/>
    <property type="evidence" value="ECO:0007669"/>
    <property type="project" value="InterPro"/>
</dbReference>
<dbReference type="Gene3D" id="2.170.220.10">
    <property type="match status" value="10"/>
</dbReference>
<dbReference type="SMART" id="SM00991">
    <property type="entry name" value="WHEP-TRS"/>
    <property type="match status" value="3"/>
</dbReference>
<dbReference type="FunFam" id="2.20.28.20:FF:000001">
    <property type="entry name" value="Methionine--tRNA ligase"/>
    <property type="match status" value="1"/>
</dbReference>
<dbReference type="InterPro" id="IPR001412">
    <property type="entry name" value="aa-tRNA-synth_I_CS"/>
</dbReference>
<evidence type="ECO:0000256" key="4">
    <source>
        <dbReference type="ARBA" id="ARBA00018335"/>
    </source>
</evidence>
<evidence type="ECO:0000256" key="5">
    <source>
        <dbReference type="ARBA" id="ARBA00022490"/>
    </source>
</evidence>
<dbReference type="EMBL" id="CAKOGL010000002">
    <property type="protein sequence ID" value="CAH2083875.1"/>
    <property type="molecule type" value="Genomic_DNA"/>
</dbReference>
<feature type="domain" description="WHEP-TRS" evidence="14">
    <location>
        <begin position="1436"/>
        <end position="1492"/>
    </location>
</feature>
<dbReference type="Proteomes" id="UP001153954">
    <property type="component" value="Unassembled WGS sequence"/>
</dbReference>
<dbReference type="PRINTS" id="PR01041">
    <property type="entry name" value="TRNASYNTHMET"/>
</dbReference>
<dbReference type="GO" id="GO:0005524">
    <property type="term" value="F:ATP binding"/>
    <property type="evidence" value="ECO:0007669"/>
    <property type="project" value="UniProtKB-KW"/>
</dbReference>
<evidence type="ECO:0000256" key="10">
    <source>
        <dbReference type="ARBA" id="ARBA00023146"/>
    </source>
</evidence>
<evidence type="ECO:0000256" key="7">
    <source>
        <dbReference type="ARBA" id="ARBA00022741"/>
    </source>
</evidence>
<dbReference type="GO" id="GO:0004825">
    <property type="term" value="F:methionine-tRNA ligase activity"/>
    <property type="evidence" value="ECO:0007669"/>
    <property type="project" value="UniProtKB-EC"/>
</dbReference>
<dbReference type="InterPro" id="IPR023458">
    <property type="entry name" value="Met-tRNA_ligase_1"/>
</dbReference>
<dbReference type="PROSITE" id="PS51185">
    <property type="entry name" value="WHEP_TRS_2"/>
    <property type="match status" value="2"/>
</dbReference>
<keyword evidence="8" id="KW-0067">ATP-binding</keyword>
<dbReference type="Pfam" id="PF19303">
    <property type="entry name" value="Anticodon_3"/>
    <property type="match status" value="1"/>
</dbReference>
<evidence type="ECO:0000256" key="2">
    <source>
        <dbReference type="ARBA" id="ARBA00005594"/>
    </source>
</evidence>
<dbReference type="Pfam" id="PF00458">
    <property type="entry name" value="WHEP-TRS"/>
    <property type="match status" value="3"/>
</dbReference>
<dbReference type="InterPro" id="IPR009068">
    <property type="entry name" value="uS15_NS1_RNA-bd_sf"/>
</dbReference>
<dbReference type="InterPro" id="IPR029038">
    <property type="entry name" value="MetRS_Zn"/>
</dbReference>
<dbReference type="InterPro" id="IPR041872">
    <property type="entry name" value="Anticodon_Met"/>
</dbReference>
<comment type="subcellular location">
    <subcellularLocation>
        <location evidence="1">Cytoplasm</location>
    </subcellularLocation>
</comment>
<dbReference type="InterPro" id="IPR009080">
    <property type="entry name" value="tRNAsynth_Ia_anticodon-bd"/>
</dbReference>
<evidence type="ECO:0000256" key="1">
    <source>
        <dbReference type="ARBA" id="ARBA00004496"/>
    </source>
</evidence>
<dbReference type="SUPFAM" id="SSF47323">
    <property type="entry name" value="Anticodon-binding domain of a subclass of class I aminoacyl-tRNA synthetases"/>
    <property type="match status" value="1"/>
</dbReference>
<feature type="region of interest" description="Disordered" evidence="13">
    <location>
        <begin position="1482"/>
        <end position="1503"/>
    </location>
</feature>
<keyword evidence="5" id="KW-0963">Cytoplasm</keyword>
<dbReference type="InterPro" id="IPR000738">
    <property type="entry name" value="WHEP-TRS_dom"/>
</dbReference>
<evidence type="ECO:0000256" key="13">
    <source>
        <dbReference type="SAM" id="MobiDB-lite"/>
    </source>
</evidence>
<evidence type="ECO:0000256" key="12">
    <source>
        <dbReference type="ARBA" id="ARBA00047364"/>
    </source>
</evidence>
<dbReference type="InterPro" id="IPR033911">
    <property type="entry name" value="MetRS_core"/>
</dbReference>
<evidence type="ECO:0000259" key="14">
    <source>
        <dbReference type="PROSITE" id="PS51185"/>
    </source>
</evidence>
<keyword evidence="10" id="KW-0030">Aminoacyl-tRNA synthetase</keyword>
<dbReference type="PANTHER" id="PTHR45765:SF1">
    <property type="entry name" value="METHIONINE--TRNA LIGASE, CYTOPLASMIC"/>
    <property type="match status" value="1"/>
</dbReference>
<dbReference type="InterPro" id="IPR015413">
    <property type="entry name" value="Methionyl/Leucyl_tRNA_Synth"/>
</dbReference>
<evidence type="ECO:0000313" key="15">
    <source>
        <dbReference type="EMBL" id="CAH2083875.1"/>
    </source>
</evidence>
<proteinExistence type="inferred from homology"/>
<dbReference type="GO" id="GO:0005829">
    <property type="term" value="C:cytosol"/>
    <property type="evidence" value="ECO:0007669"/>
    <property type="project" value="TreeGrafter"/>
</dbReference>
<dbReference type="Gene3D" id="3.40.50.620">
    <property type="entry name" value="HUPs"/>
    <property type="match status" value="2"/>
</dbReference>
<dbReference type="EC" id="6.1.1.10" evidence="3"/>
<comment type="similarity">
    <text evidence="2">Belongs to the class-I aminoacyl-tRNA synthetase family.</text>
</comment>
<accession>A0AAU9TA14</accession>
<evidence type="ECO:0000256" key="9">
    <source>
        <dbReference type="ARBA" id="ARBA00022917"/>
    </source>
</evidence>
<dbReference type="Gene3D" id="1.10.287.10">
    <property type="entry name" value="S15/NS1, RNA-binding"/>
    <property type="match status" value="3"/>
</dbReference>
<dbReference type="SUPFAM" id="SSF47060">
    <property type="entry name" value="S15/NS1 RNA-binding domain"/>
    <property type="match status" value="3"/>
</dbReference>
<dbReference type="CDD" id="cd00939">
    <property type="entry name" value="MetRS_RNA"/>
    <property type="match status" value="3"/>
</dbReference>
<reference evidence="15" key="1">
    <citation type="submission" date="2022-03" db="EMBL/GenBank/DDBJ databases">
        <authorList>
            <person name="Tunstrom K."/>
        </authorList>
    </citation>
    <scope>NUCLEOTIDE SEQUENCE</scope>
</reference>
<dbReference type="Pfam" id="PF09334">
    <property type="entry name" value="tRNA-synt_1g"/>
    <property type="match status" value="11"/>
</dbReference>
<dbReference type="CDD" id="cd07957">
    <property type="entry name" value="Anticodon_Ia_Met"/>
    <property type="match status" value="1"/>
</dbReference>
<evidence type="ECO:0000313" key="16">
    <source>
        <dbReference type="Proteomes" id="UP001153954"/>
    </source>
</evidence>
<comment type="catalytic activity">
    <reaction evidence="12">
        <text>tRNA(Met) + L-methionine + ATP = L-methionyl-tRNA(Met) + AMP + diphosphate</text>
        <dbReference type="Rhea" id="RHEA:13481"/>
        <dbReference type="Rhea" id="RHEA-COMP:9667"/>
        <dbReference type="Rhea" id="RHEA-COMP:9698"/>
        <dbReference type="ChEBI" id="CHEBI:30616"/>
        <dbReference type="ChEBI" id="CHEBI:33019"/>
        <dbReference type="ChEBI" id="CHEBI:57844"/>
        <dbReference type="ChEBI" id="CHEBI:78442"/>
        <dbReference type="ChEBI" id="CHEBI:78530"/>
        <dbReference type="ChEBI" id="CHEBI:456215"/>
        <dbReference type="EC" id="6.1.1.10"/>
    </reaction>
</comment>
<gene>
    <name evidence="15" type="ORF">EEDITHA_LOCUS499</name>
</gene>
<evidence type="ECO:0000256" key="6">
    <source>
        <dbReference type="ARBA" id="ARBA00022598"/>
    </source>
</evidence>
<comment type="caution">
    <text evidence="15">The sequence shown here is derived from an EMBL/GenBank/DDBJ whole genome shotgun (WGS) entry which is preliminary data.</text>
</comment>
<keyword evidence="16" id="KW-1185">Reference proteome</keyword>
<dbReference type="InterPro" id="IPR014729">
    <property type="entry name" value="Rossmann-like_a/b/a_fold"/>
</dbReference>
<evidence type="ECO:0000256" key="8">
    <source>
        <dbReference type="ARBA" id="ARBA00022840"/>
    </source>
</evidence>
<feature type="domain" description="WHEP-TRS" evidence="14">
    <location>
        <begin position="1509"/>
        <end position="1565"/>
    </location>
</feature>